<dbReference type="AlphaFoldDB" id="A0A2P2KTC1"/>
<proteinExistence type="predicted"/>
<accession>A0A2P2KTC1</accession>
<sequence>MTKVCSSGFMIMEGKVPLSGKSG</sequence>
<protein>
    <submittedName>
        <fullName evidence="1">Uncharacterized protein</fullName>
    </submittedName>
</protein>
<name>A0A2P2KTC1_RHIMU</name>
<dbReference type="EMBL" id="GGEC01028497">
    <property type="protein sequence ID" value="MBX08981.1"/>
    <property type="molecule type" value="Transcribed_RNA"/>
</dbReference>
<reference evidence="1" key="1">
    <citation type="submission" date="2018-02" db="EMBL/GenBank/DDBJ databases">
        <title>Rhizophora mucronata_Transcriptome.</title>
        <authorList>
            <person name="Meera S.P."/>
            <person name="Sreeshan A."/>
            <person name="Augustine A."/>
        </authorList>
    </citation>
    <scope>NUCLEOTIDE SEQUENCE</scope>
    <source>
        <tissue evidence="1">Leaf</tissue>
    </source>
</reference>
<evidence type="ECO:0000313" key="1">
    <source>
        <dbReference type="EMBL" id="MBX08981.1"/>
    </source>
</evidence>
<organism evidence="1">
    <name type="scientific">Rhizophora mucronata</name>
    <name type="common">Asiatic mangrove</name>
    <dbReference type="NCBI Taxonomy" id="61149"/>
    <lineage>
        <taxon>Eukaryota</taxon>
        <taxon>Viridiplantae</taxon>
        <taxon>Streptophyta</taxon>
        <taxon>Embryophyta</taxon>
        <taxon>Tracheophyta</taxon>
        <taxon>Spermatophyta</taxon>
        <taxon>Magnoliopsida</taxon>
        <taxon>eudicotyledons</taxon>
        <taxon>Gunneridae</taxon>
        <taxon>Pentapetalae</taxon>
        <taxon>rosids</taxon>
        <taxon>fabids</taxon>
        <taxon>Malpighiales</taxon>
        <taxon>Rhizophoraceae</taxon>
        <taxon>Rhizophora</taxon>
    </lineage>
</organism>